<dbReference type="EMBL" id="CDMZ01000216">
    <property type="protein sequence ID" value="CEM09339.1"/>
    <property type="molecule type" value="Genomic_DNA"/>
</dbReference>
<accession>A0A0G4FAA0</accession>
<name>A0A0G4FAA0_9ALVE</name>
<evidence type="ECO:0000256" key="1">
    <source>
        <dbReference type="SAM" id="MobiDB-lite"/>
    </source>
</evidence>
<gene>
    <name evidence="2" type="ORF">Cvel_15867</name>
</gene>
<proteinExistence type="predicted"/>
<reference evidence="2" key="1">
    <citation type="submission" date="2014-11" db="EMBL/GenBank/DDBJ databases">
        <authorList>
            <person name="Otto D Thomas"/>
            <person name="Naeem Raeece"/>
        </authorList>
    </citation>
    <scope>NUCLEOTIDE SEQUENCE</scope>
</reference>
<dbReference type="VEuPathDB" id="CryptoDB:Cvel_15867"/>
<feature type="compositionally biased region" description="Low complexity" evidence="1">
    <location>
        <begin position="44"/>
        <end position="56"/>
    </location>
</feature>
<evidence type="ECO:0000313" key="2">
    <source>
        <dbReference type="EMBL" id="CEM09339.1"/>
    </source>
</evidence>
<sequence length="236" mass="24515">MGNRCHKGTGGPETLPEVRGGVEAPGHPPEYTGAVPSGEVDVQGGEPTAGAAAAEGSPVNIQSAAKELSKTAPAAVRGSKSKFRATIAASPDDIASKVFEGEGEGGANVSRPVPVIGFARSGTQDSLDPTAAENLRSFIHRNVRAQRQQTQEFAQLEKENPDVNSTAGTSEKIAAYDVFSPDVRSVRWAELQEALSSDQGEAFSKFKEGQVLTRGAKKALTVAAQKPGEGGLPTLH</sequence>
<organism evidence="2">
    <name type="scientific">Chromera velia CCMP2878</name>
    <dbReference type="NCBI Taxonomy" id="1169474"/>
    <lineage>
        <taxon>Eukaryota</taxon>
        <taxon>Sar</taxon>
        <taxon>Alveolata</taxon>
        <taxon>Colpodellida</taxon>
        <taxon>Chromeraceae</taxon>
        <taxon>Chromera</taxon>
    </lineage>
</organism>
<feature type="region of interest" description="Disordered" evidence="1">
    <location>
        <begin position="1"/>
        <end position="57"/>
    </location>
</feature>
<dbReference type="AlphaFoldDB" id="A0A0G4FAA0"/>
<protein>
    <submittedName>
        <fullName evidence="2">Uncharacterized protein</fullName>
    </submittedName>
</protein>